<dbReference type="KEGG" id="xba:C7S18_07215"/>
<proteinExistence type="predicted"/>
<keyword evidence="3" id="KW-1185">Reference proteome</keyword>
<dbReference type="AlphaFoldDB" id="A0A2P1PQ75"/>
<dbReference type="Pfam" id="PF18888">
    <property type="entry name" value="DUF5650"/>
    <property type="match status" value="10"/>
</dbReference>
<dbReference type="InterPro" id="IPR013783">
    <property type="entry name" value="Ig-like_fold"/>
</dbReference>
<feature type="chain" id="PRO_5015161728" description="Bacterial Ig-like domain-containing protein" evidence="1">
    <location>
        <begin position="23"/>
        <end position="880"/>
    </location>
</feature>
<keyword evidence="1" id="KW-0732">Signal</keyword>
<sequence length="880" mass="90143">MNRLTTLFLTLALGAIPTLAVAAQSVITGPAGSGKFGKDVVVLPNGNFVVLDPEFDLNAGAIDVGAVYLYRADGVLISTLRGSATNDRVGSDGVTVLANGNYLIHSPLWNGEEGALSFGRATTGVSGIVSISNSMISAFDIQFGSKASVTVLPNGNFLVRSDSWLDLSLDNPRRIGAIRFVNGQSGGIGTMDESNALVATAVDIGNVNAVSMTTKIYVLTDGNYVMTSEGASVNGAVIWGDAQTGRTGRLSDATWGAFALVGSKDGDGLFMNVLPLANGAYAVEFPYMDVGPTMDVGAVAFVNTPSQRIGVVTSANALFGNTTSDQVGKVTELGNGHCVVNSPLWDDGATPNVGAVTHAPNCAISGFVTAANSLIGGRSNDRIGLKNVTPDNPSHIVVLSDGDYAVMSRYFNRGSVAGAGAVTIVSGTTGMTGVVSEANSVVGSRLNDEVGIDGTALTNGNLVIAAPSWDSPTLANVGAVAWISGTPMTAFELSSSNALVGDQVDDFVGSHGVTALSNGNYVVKSNSWHGQRAAFTWGAGNTGVRGVLTATNSWISPNDEPSNSTRVVTLPNGNYLAINAGYADYSGIIGFGNGGAGLTGMQAPSAFTLVGGPSDGLGIAGGANEPVQVLGNGDFVVGWNGYDGIASNGGAVLYGHSMWDAGFNLPVTGANSLRGAQAQDALGLNVYPQANGNYIVQSRFYDNFASATDAGIVMLARGDGSTVGTPTSSNSVIGIQVNGGDTQNFDYDNTRNQLIVGEPASNRVVRYQPGTATTTQIFQVDPATSAVGSATTITALVTSNAAPALGTVRIYASTGESCTDESPIDWTSDTAAFACSITFLTPGARTLHAEFTGSWTQGFSRSANVNHTAQSPDIFRNGFE</sequence>
<name>A0A2P1PQ75_9GAMM</name>
<reference evidence="2 3" key="1">
    <citation type="submission" date="2018-03" db="EMBL/GenBank/DDBJ databases">
        <title>Ahniella affigens gen. nov., sp. nov., a gammaproteobacterium isolated from sandy soil near a stream.</title>
        <authorList>
            <person name="Ko Y."/>
            <person name="Kim J.-H."/>
        </authorList>
    </citation>
    <scope>NUCLEOTIDE SEQUENCE [LARGE SCALE GENOMIC DNA]</scope>
    <source>
        <strain evidence="2 3">D13</strain>
    </source>
</reference>
<accession>A0A2P1PQ75</accession>
<evidence type="ECO:0000313" key="3">
    <source>
        <dbReference type="Proteomes" id="UP000241074"/>
    </source>
</evidence>
<feature type="signal peptide" evidence="1">
    <location>
        <begin position="1"/>
        <end position="22"/>
    </location>
</feature>
<dbReference type="Proteomes" id="UP000241074">
    <property type="component" value="Chromosome"/>
</dbReference>
<protein>
    <recommendedName>
        <fullName evidence="4">Bacterial Ig-like domain-containing protein</fullName>
    </recommendedName>
</protein>
<gene>
    <name evidence="2" type="ORF">C7S18_07215</name>
</gene>
<evidence type="ECO:0000313" key="2">
    <source>
        <dbReference type="EMBL" id="AVP96997.1"/>
    </source>
</evidence>
<dbReference type="InterPro" id="IPR043710">
    <property type="entry name" value="DUF5650"/>
</dbReference>
<dbReference type="OrthoDB" id="218680at2"/>
<evidence type="ECO:0008006" key="4">
    <source>
        <dbReference type="Google" id="ProtNLM"/>
    </source>
</evidence>
<dbReference type="RefSeq" id="WP_106890922.1">
    <property type="nucleotide sequence ID" value="NZ_CP027860.1"/>
</dbReference>
<organism evidence="2 3">
    <name type="scientific">Ahniella affigens</name>
    <dbReference type="NCBI Taxonomy" id="2021234"/>
    <lineage>
        <taxon>Bacteria</taxon>
        <taxon>Pseudomonadati</taxon>
        <taxon>Pseudomonadota</taxon>
        <taxon>Gammaproteobacteria</taxon>
        <taxon>Lysobacterales</taxon>
        <taxon>Rhodanobacteraceae</taxon>
        <taxon>Ahniella</taxon>
    </lineage>
</organism>
<dbReference type="Gene3D" id="2.60.40.10">
    <property type="entry name" value="Immunoglobulins"/>
    <property type="match status" value="1"/>
</dbReference>
<evidence type="ECO:0000256" key="1">
    <source>
        <dbReference type="SAM" id="SignalP"/>
    </source>
</evidence>
<reference evidence="2 3" key="2">
    <citation type="submission" date="2018-03" db="EMBL/GenBank/DDBJ databases">
        <authorList>
            <person name="Keele B.F."/>
        </authorList>
    </citation>
    <scope>NUCLEOTIDE SEQUENCE [LARGE SCALE GENOMIC DNA]</scope>
    <source>
        <strain evidence="2 3">D13</strain>
    </source>
</reference>
<dbReference type="EMBL" id="CP027860">
    <property type="protein sequence ID" value="AVP96997.1"/>
    <property type="molecule type" value="Genomic_DNA"/>
</dbReference>